<dbReference type="Proteomes" id="UP000609530">
    <property type="component" value="Unassembled WGS sequence"/>
</dbReference>
<comment type="caution">
    <text evidence="1">The sequence shown here is derived from an EMBL/GenBank/DDBJ whole genome shotgun (WGS) entry which is preliminary data.</text>
</comment>
<evidence type="ECO:0000313" key="1">
    <source>
        <dbReference type="EMBL" id="MBV4493359.1"/>
    </source>
</evidence>
<gene>
    <name evidence="1" type="ORF">HU760_022520</name>
</gene>
<accession>A0ABS6QHG4</accession>
<evidence type="ECO:0000313" key="2">
    <source>
        <dbReference type="Proteomes" id="UP000609530"/>
    </source>
</evidence>
<proteinExistence type="predicted"/>
<evidence type="ECO:0008006" key="3">
    <source>
        <dbReference type="Google" id="ProtNLM"/>
    </source>
</evidence>
<sequence>MNKIVYEDTHIQVIHSPGAGKSVVITFGDMFYLANGSTFFAEAPAKKLNLSAIGFMAKTRNWYPQESVRKAIVKIADILAQSDFRVVYGGSMGGYAALKFSRLLGADRVYSLVPQFSIAPNEICDHRYNSYFNENSNIDNAITYQDLAGDIYITHDPVFHLDHQHVDKISRLGYPITLIPLRFSIHGATTILASTSFFDAIICGDRISKRNLLCIFKERKRVSRSYIEGLAEYLSHKKPRTALRLISNSIANGLIVDNARIRNTISICLKKHHLNTGSIEEFEYLLALGVKRSHSDLNVDRPALKTAHNTILAYDSITREIIQTTIDWTRQLVFLHPLSINEGSGLLSITGDTGTSILVTRNNEVRTVIEGSEYHATNYIVYRKNNDYYTISSATKHLSAMSNGKCAFSVEHVRAWEKFYPASFSSTLQHF</sequence>
<name>A0ABS6QHG4_9PSED</name>
<organism evidence="1 2">
    <name type="scientific">Pseudomonas oryzicola</name>
    <dbReference type="NCBI Taxonomy" id="485876"/>
    <lineage>
        <taxon>Bacteria</taxon>
        <taxon>Pseudomonadati</taxon>
        <taxon>Pseudomonadota</taxon>
        <taxon>Gammaproteobacteria</taxon>
        <taxon>Pseudomonadales</taxon>
        <taxon>Pseudomonadaceae</taxon>
        <taxon>Pseudomonas</taxon>
    </lineage>
</organism>
<reference evidence="1 2" key="1">
    <citation type="journal article" date="2020" name="Microorganisms">
        <title>Reliable Identification of Environmental Pseudomonas Isolates Using the rpoD Gene.</title>
        <authorList>
            <consortium name="The Broad Institute Genome Sequencing Platform"/>
            <person name="Girard L."/>
            <person name="Lood C."/>
            <person name="Rokni-Zadeh H."/>
            <person name="van Noort V."/>
            <person name="Lavigne R."/>
            <person name="De Mot R."/>
        </authorList>
    </citation>
    <scope>NUCLEOTIDE SEQUENCE [LARGE SCALE GENOMIC DNA]</scope>
    <source>
        <strain evidence="1 2">RD9SR1</strain>
    </source>
</reference>
<keyword evidence="2" id="KW-1185">Reference proteome</keyword>
<dbReference type="EMBL" id="JABWRZ020000003">
    <property type="protein sequence ID" value="MBV4493359.1"/>
    <property type="molecule type" value="Genomic_DNA"/>
</dbReference>
<dbReference type="RefSeq" id="WP_186678074.1">
    <property type="nucleotide sequence ID" value="NZ_JABWRZ020000003.1"/>
</dbReference>
<protein>
    <recommendedName>
        <fullName evidence="3">Alpha/beta hydrolase</fullName>
    </recommendedName>
</protein>